<dbReference type="KEGG" id="atr:18439622"/>
<comment type="function">
    <text evidence="3">2-oxoglutarate-dependent dioxygenase essential for auxin catabolism and maintenance of auxin homeostasis in reproductive organs. Catalyzes the irreversible oxidation of indole-3-acetic acid (IAA) to the biologically inactive 2-oxoindole-3-acetic acid (OxIAA).</text>
</comment>
<evidence type="ECO:0000313" key="8">
    <source>
        <dbReference type="EMBL" id="ERN11428.1"/>
    </source>
</evidence>
<dbReference type="FunFam" id="2.60.120.330:FF:000017">
    <property type="entry name" value="2-oxoglutarate-dependent dioxygenase DAO"/>
    <property type="match status" value="1"/>
</dbReference>
<dbReference type="Proteomes" id="UP000017836">
    <property type="component" value="Unassembled WGS sequence"/>
</dbReference>
<dbReference type="InterPro" id="IPR026992">
    <property type="entry name" value="DIOX_N"/>
</dbReference>
<dbReference type="OMA" id="LIHRVQC"/>
<dbReference type="InterPro" id="IPR050231">
    <property type="entry name" value="Iron_ascorbate_oxido_reductase"/>
</dbReference>
<gene>
    <name evidence="8" type="ORF">AMTR_s00022p00049050</name>
</gene>
<dbReference type="STRING" id="13333.W1PTP6"/>
<name>W1PTP6_AMBTC</name>
<evidence type="ECO:0000256" key="1">
    <source>
        <dbReference type="ARBA" id="ARBA00022723"/>
    </source>
</evidence>
<accession>W1PTP6</accession>
<keyword evidence="6" id="KW-0560">Oxidoreductase</keyword>
<keyword evidence="9" id="KW-1185">Reference proteome</keyword>
<dbReference type="GO" id="GO:0046872">
    <property type="term" value="F:metal ion binding"/>
    <property type="evidence" value="ECO:0007669"/>
    <property type="project" value="UniProtKB-KW"/>
</dbReference>
<keyword evidence="1 6" id="KW-0479">Metal-binding</keyword>
<dbReference type="Gene3D" id="2.60.120.330">
    <property type="entry name" value="B-lactam Antibiotic, Isopenicillin N Synthase, Chain"/>
    <property type="match status" value="1"/>
</dbReference>
<feature type="domain" description="Fe2OG dioxygenase" evidence="7">
    <location>
        <begin position="145"/>
        <end position="246"/>
    </location>
</feature>
<dbReference type="InterPro" id="IPR044861">
    <property type="entry name" value="IPNS-like_FE2OG_OXY"/>
</dbReference>
<dbReference type="InterPro" id="IPR027443">
    <property type="entry name" value="IPNS-like_sf"/>
</dbReference>
<dbReference type="OrthoDB" id="288590at2759"/>
<evidence type="ECO:0000256" key="5">
    <source>
        <dbReference type="ARBA" id="ARBA00076740"/>
    </source>
</evidence>
<proteinExistence type="inferred from homology"/>
<comment type="similarity">
    <text evidence="6">Belongs to the iron/ascorbate-dependent oxidoreductase family.</text>
</comment>
<evidence type="ECO:0000259" key="7">
    <source>
        <dbReference type="PROSITE" id="PS51471"/>
    </source>
</evidence>
<dbReference type="eggNOG" id="KOG0143">
    <property type="taxonomic scope" value="Eukaryota"/>
</dbReference>
<dbReference type="PANTHER" id="PTHR47990">
    <property type="entry name" value="2-OXOGLUTARATE (2OG) AND FE(II)-DEPENDENT OXYGENASE SUPERFAMILY PROTEIN-RELATED"/>
    <property type="match status" value="1"/>
</dbReference>
<sequence>MVKRIPVIDLKCFPQQSSALLKGCEEFGCFRLINHGMPSKSMSEMKSTVRCLLDQPLEIKKQNIDAINGSGYMAPNAINPLYEALGLYDAPSPQAIQAFCDQLQASDPQRDTIQSYSHKIYEVAMDVASKMAESLGLEADLFNGWACQFRINKYLFSEEKLGETGVCIHTDSGFLTVLQDDERVSGLEVMSKNGEFVEVEPLPGSLIVILGDMAQVWSNGRFLNVKHKVMCKEATVRVSIAFFLLGPKGGTTMEVHTKLIDREHPRLYRPMSYEEYRNMRLSTGDRDGDALALYLCT</sequence>
<dbReference type="Gramene" id="ERN11428">
    <property type="protein sequence ID" value="ERN11428"/>
    <property type="gene ID" value="AMTR_s00022p00049050"/>
</dbReference>
<dbReference type="GO" id="GO:0016706">
    <property type="term" value="F:2-oxoglutarate-dependent dioxygenase activity"/>
    <property type="evidence" value="ECO:0000318"/>
    <property type="project" value="GO_Central"/>
</dbReference>
<evidence type="ECO:0000313" key="9">
    <source>
        <dbReference type="Proteomes" id="UP000017836"/>
    </source>
</evidence>
<evidence type="ECO:0000256" key="4">
    <source>
        <dbReference type="ARBA" id="ARBA00074102"/>
    </source>
</evidence>
<reference evidence="9" key="1">
    <citation type="journal article" date="2013" name="Science">
        <title>The Amborella genome and the evolution of flowering plants.</title>
        <authorList>
            <consortium name="Amborella Genome Project"/>
        </authorList>
    </citation>
    <scope>NUCLEOTIDE SEQUENCE [LARGE SCALE GENOMIC DNA]</scope>
</reference>
<dbReference type="Pfam" id="PF03171">
    <property type="entry name" value="2OG-FeII_Oxy"/>
    <property type="match status" value="1"/>
</dbReference>
<keyword evidence="2 6" id="KW-0408">Iron</keyword>
<dbReference type="Pfam" id="PF14226">
    <property type="entry name" value="DIOX_N"/>
    <property type="match status" value="1"/>
</dbReference>
<dbReference type="HOGENOM" id="CLU_010119_3_2_1"/>
<evidence type="ECO:0000256" key="3">
    <source>
        <dbReference type="ARBA" id="ARBA00054658"/>
    </source>
</evidence>
<dbReference type="InterPro" id="IPR005123">
    <property type="entry name" value="Oxoglu/Fe-dep_dioxygenase_dom"/>
</dbReference>
<dbReference type="AlphaFoldDB" id="W1PTP6"/>
<dbReference type="EMBL" id="KI392687">
    <property type="protein sequence ID" value="ERN11428.1"/>
    <property type="molecule type" value="Genomic_DNA"/>
</dbReference>
<dbReference type="PROSITE" id="PS51471">
    <property type="entry name" value="FE2OG_OXY"/>
    <property type="match status" value="1"/>
</dbReference>
<protein>
    <recommendedName>
        <fullName evidence="4">2-oxoglutarate-dependent dioxygenase DAO</fullName>
    </recommendedName>
    <alternativeName>
        <fullName evidence="5">Protein DIOXYGENASE FOR AUXIN OXIDATION</fullName>
    </alternativeName>
</protein>
<evidence type="ECO:0000256" key="2">
    <source>
        <dbReference type="ARBA" id="ARBA00023004"/>
    </source>
</evidence>
<evidence type="ECO:0000256" key="6">
    <source>
        <dbReference type="RuleBase" id="RU003682"/>
    </source>
</evidence>
<organism evidence="8 9">
    <name type="scientific">Amborella trichopoda</name>
    <dbReference type="NCBI Taxonomy" id="13333"/>
    <lineage>
        <taxon>Eukaryota</taxon>
        <taxon>Viridiplantae</taxon>
        <taxon>Streptophyta</taxon>
        <taxon>Embryophyta</taxon>
        <taxon>Tracheophyta</taxon>
        <taxon>Spermatophyta</taxon>
        <taxon>Magnoliopsida</taxon>
        <taxon>Amborellales</taxon>
        <taxon>Amborellaceae</taxon>
        <taxon>Amborella</taxon>
    </lineage>
</organism>
<dbReference type="SUPFAM" id="SSF51197">
    <property type="entry name" value="Clavaminate synthase-like"/>
    <property type="match status" value="1"/>
</dbReference>